<proteinExistence type="predicted"/>
<reference evidence="2 3" key="1">
    <citation type="submission" date="2019-08" db="EMBL/GenBank/DDBJ databases">
        <title>Draft genome sequence of Citrobacter portucalensis strain isolated from green turtle.</title>
        <authorList>
            <person name="Fernandes M.R."/>
            <person name="Sellera F.P."/>
            <person name="Goldeberg D.W."/>
            <person name="Costa D.C."/>
            <person name="Lincopan N."/>
        </authorList>
    </citation>
    <scope>NUCLEOTIDE SEQUENCE [LARGE SCALE GENOMIC DNA]</scope>
    <source>
        <strain evidence="2 3">TV06</strain>
    </source>
</reference>
<feature type="chain" id="PRO_5022811099" evidence="1">
    <location>
        <begin position="25"/>
        <end position="114"/>
    </location>
</feature>
<dbReference type="EMBL" id="VTZD01000008">
    <property type="protein sequence ID" value="KAA1145241.1"/>
    <property type="molecule type" value="Genomic_DNA"/>
</dbReference>
<protein>
    <submittedName>
        <fullName evidence="2">Uncharacterized protein</fullName>
    </submittedName>
</protein>
<evidence type="ECO:0000256" key="1">
    <source>
        <dbReference type="SAM" id="SignalP"/>
    </source>
</evidence>
<accession>A0A5B0T5H4</accession>
<organism evidence="2 3">
    <name type="scientific">Citrobacter portucalensis</name>
    <dbReference type="NCBI Taxonomy" id="1639133"/>
    <lineage>
        <taxon>Bacteria</taxon>
        <taxon>Pseudomonadati</taxon>
        <taxon>Pseudomonadota</taxon>
        <taxon>Gammaproteobacteria</taxon>
        <taxon>Enterobacterales</taxon>
        <taxon>Enterobacteriaceae</taxon>
        <taxon>Citrobacter</taxon>
        <taxon>Citrobacter freundii complex</taxon>
    </lineage>
</organism>
<keyword evidence="1" id="KW-0732">Signal</keyword>
<comment type="caution">
    <text evidence="2">The sequence shown here is derived from an EMBL/GenBank/DDBJ whole genome shotgun (WGS) entry which is preliminary data.</text>
</comment>
<gene>
    <name evidence="2" type="ORF">D3H66_06245</name>
</gene>
<dbReference type="RefSeq" id="WP_048235186.1">
    <property type="nucleotide sequence ID" value="NZ_CBCYDL010000017.1"/>
</dbReference>
<feature type="signal peptide" evidence="1">
    <location>
        <begin position="1"/>
        <end position="24"/>
    </location>
</feature>
<dbReference type="Proteomes" id="UP000323297">
    <property type="component" value="Unassembled WGS sequence"/>
</dbReference>
<evidence type="ECO:0000313" key="2">
    <source>
        <dbReference type="EMBL" id="KAA1145241.1"/>
    </source>
</evidence>
<name>A0A5B0T5H4_9ENTR</name>
<sequence>MKLPSVFSCAVLILLLLASSSATASALQNQAVREQELSEALRAGNGVIIIGGTDDFAFTFRARNRIHRQLAIQDGFGDPILMNGFQDHNYNPARDGFINNPARGGFMFNAPIRR</sequence>
<dbReference type="AlphaFoldDB" id="A0A5B0T5H4"/>
<evidence type="ECO:0000313" key="3">
    <source>
        <dbReference type="Proteomes" id="UP000323297"/>
    </source>
</evidence>